<dbReference type="RefSeq" id="WP_250922346.1">
    <property type="nucleotide sequence ID" value="NZ_JAMQAW010000036.1"/>
</dbReference>
<comment type="caution">
    <text evidence="1">The sequence shown here is derived from an EMBL/GenBank/DDBJ whole genome shotgun (WGS) entry which is preliminary data.</text>
</comment>
<proteinExistence type="predicted"/>
<dbReference type="EMBL" id="JAMQAW010000036">
    <property type="protein sequence ID" value="MCM2392028.1"/>
    <property type="molecule type" value="Genomic_DNA"/>
</dbReference>
<protein>
    <submittedName>
        <fullName evidence="1">Uncharacterized protein</fullName>
    </submittedName>
</protein>
<reference evidence="1" key="1">
    <citation type="submission" date="2022-06" db="EMBL/GenBank/DDBJ databases">
        <title>Genome public.</title>
        <authorList>
            <person name="Sun Q."/>
        </authorList>
    </citation>
    <scope>NUCLEOTIDE SEQUENCE</scope>
    <source>
        <strain evidence="1">CWNU-1</strain>
    </source>
</reference>
<sequence>MTATSVEAARNTATTAPLMAPLVREREKLALRLTADGLAGRELARAMGVSPGMARAVLARACRAVERDDPAQAVFAAVVHRLVTADDLSGAVPEAGTLRGEDLAVLEQVVSGLTASEVAAARGWSTDHATAVLDVLRGRFRARTLAHLGALALAHDLVPCHLVDDRLPKVPLSALPAPRTPTTLADAMTYAQQRVDRDETASGEQLSRDLRVASNATTHFAVQDAGGVGQRAVSLARVVCRWLPAAESFRSAASGSPAHLRRWDQAISRVISAGSLSRPLDETAAYAGDVRRLLEAVRDGRRADPGSLATFARYLTFLVDSGEQYLGSRLSAYQIGCDYGLPRSLVEDAIQDLLADGVLEGGGVKAMPAGSLAAQREHAQVVSHRLREQLAAGLYPPETILSTPDLAVSLCATVRETHQALRQLAEAGLVEVSGPARVTEAATHLTTAGRLPSPNPYAHPYTPTTITTTAQQAHTRWRLRRPVSPTELAVSWLTLRHMAAQLLTEARPEDLAVRRAMEAATAPWPGNPRERVWHTACLAHTVTTLQHHLEEAEADR</sequence>
<accession>A0ABT0UTY5</accession>
<dbReference type="SUPFAM" id="SSF46785">
    <property type="entry name" value="Winged helix' DNA-binding domain"/>
    <property type="match status" value="1"/>
</dbReference>
<evidence type="ECO:0000313" key="1">
    <source>
        <dbReference type="EMBL" id="MCM2392028.1"/>
    </source>
</evidence>
<organism evidence="1 2">
    <name type="scientific">Streptomyces albipurpureus</name>
    <dbReference type="NCBI Taxonomy" id="2897419"/>
    <lineage>
        <taxon>Bacteria</taxon>
        <taxon>Bacillati</taxon>
        <taxon>Actinomycetota</taxon>
        <taxon>Actinomycetes</taxon>
        <taxon>Kitasatosporales</taxon>
        <taxon>Streptomycetaceae</taxon>
        <taxon>Streptomyces</taxon>
    </lineage>
</organism>
<dbReference type="InterPro" id="IPR036388">
    <property type="entry name" value="WH-like_DNA-bd_sf"/>
</dbReference>
<gene>
    <name evidence="1" type="ORF">NBG84_27715</name>
</gene>
<evidence type="ECO:0000313" key="2">
    <source>
        <dbReference type="Proteomes" id="UP001431429"/>
    </source>
</evidence>
<keyword evidence="2" id="KW-1185">Reference proteome</keyword>
<name>A0ABT0UTY5_9ACTN</name>
<dbReference type="InterPro" id="IPR036390">
    <property type="entry name" value="WH_DNA-bd_sf"/>
</dbReference>
<dbReference type="Proteomes" id="UP001431429">
    <property type="component" value="Unassembled WGS sequence"/>
</dbReference>
<dbReference type="Gene3D" id="1.10.10.10">
    <property type="entry name" value="Winged helix-like DNA-binding domain superfamily/Winged helix DNA-binding domain"/>
    <property type="match status" value="2"/>
</dbReference>